<dbReference type="RefSeq" id="WP_344033050.1">
    <property type="nucleotide sequence ID" value="NZ_BAAAOB010000004.1"/>
</dbReference>
<reference evidence="2 3" key="1">
    <citation type="journal article" date="2019" name="Int. J. Syst. Evol. Microbiol.">
        <title>The Global Catalogue of Microorganisms (GCM) 10K type strain sequencing project: providing services to taxonomists for standard genome sequencing and annotation.</title>
        <authorList>
            <consortium name="The Broad Institute Genomics Platform"/>
            <consortium name="The Broad Institute Genome Sequencing Center for Infectious Disease"/>
            <person name="Wu L."/>
            <person name="Ma J."/>
        </authorList>
    </citation>
    <scope>NUCLEOTIDE SEQUENCE [LARGE SCALE GENOMIC DNA]</scope>
    <source>
        <strain evidence="2 3">JCM 14736</strain>
    </source>
</reference>
<feature type="region of interest" description="Disordered" evidence="1">
    <location>
        <begin position="1"/>
        <end position="88"/>
    </location>
</feature>
<keyword evidence="3" id="KW-1185">Reference proteome</keyword>
<sequence length="88" mass="9516">MSDRMPEPADAAPGRGARRSRRASRPAPEGVDPRPSSHPLGDRAAEDRPESWGDGARGGSAAKRVRDGGSKPGENDERLRRDRPPHWG</sequence>
<evidence type="ECO:0008006" key="4">
    <source>
        <dbReference type="Google" id="ProtNLM"/>
    </source>
</evidence>
<name>A0ABN2LT03_9MICO</name>
<comment type="caution">
    <text evidence="2">The sequence shown here is derived from an EMBL/GenBank/DDBJ whole genome shotgun (WGS) entry which is preliminary data.</text>
</comment>
<evidence type="ECO:0000313" key="3">
    <source>
        <dbReference type="Proteomes" id="UP001500851"/>
    </source>
</evidence>
<protein>
    <recommendedName>
        <fullName evidence="4">Ppx/GppA family phosphatase</fullName>
    </recommendedName>
</protein>
<gene>
    <name evidence="2" type="ORF">GCM10009768_27090</name>
</gene>
<dbReference type="Proteomes" id="UP001500851">
    <property type="component" value="Unassembled WGS sequence"/>
</dbReference>
<evidence type="ECO:0000256" key="1">
    <source>
        <dbReference type="SAM" id="MobiDB-lite"/>
    </source>
</evidence>
<accession>A0ABN2LT03</accession>
<proteinExistence type="predicted"/>
<organism evidence="2 3">
    <name type="scientific">Leucobacter iarius</name>
    <dbReference type="NCBI Taxonomy" id="333963"/>
    <lineage>
        <taxon>Bacteria</taxon>
        <taxon>Bacillati</taxon>
        <taxon>Actinomycetota</taxon>
        <taxon>Actinomycetes</taxon>
        <taxon>Micrococcales</taxon>
        <taxon>Microbacteriaceae</taxon>
        <taxon>Leucobacter</taxon>
    </lineage>
</organism>
<feature type="compositionally biased region" description="Basic and acidic residues" evidence="1">
    <location>
        <begin position="64"/>
        <end position="88"/>
    </location>
</feature>
<feature type="compositionally biased region" description="Basic and acidic residues" evidence="1">
    <location>
        <begin position="40"/>
        <end position="51"/>
    </location>
</feature>
<evidence type="ECO:0000313" key="2">
    <source>
        <dbReference type="EMBL" id="GAA1796652.1"/>
    </source>
</evidence>
<dbReference type="EMBL" id="BAAAOB010000004">
    <property type="protein sequence ID" value="GAA1796652.1"/>
    <property type="molecule type" value="Genomic_DNA"/>
</dbReference>